<dbReference type="InterPro" id="IPR036249">
    <property type="entry name" value="Thioredoxin-like_sf"/>
</dbReference>
<feature type="domain" description="Thioredoxin" evidence="5">
    <location>
        <begin position="27"/>
        <end position="187"/>
    </location>
</feature>
<dbReference type="RefSeq" id="WP_317706375.1">
    <property type="nucleotide sequence ID" value="NZ_AP024714.1"/>
</dbReference>
<evidence type="ECO:0000256" key="3">
    <source>
        <dbReference type="PIRSR" id="PIRSR603782-1"/>
    </source>
</evidence>
<evidence type="ECO:0000313" key="7">
    <source>
        <dbReference type="Proteomes" id="UP001321825"/>
    </source>
</evidence>
<dbReference type="Pfam" id="PF02630">
    <property type="entry name" value="SCO1-SenC"/>
    <property type="match status" value="1"/>
</dbReference>
<proteinExistence type="inferred from homology"/>
<dbReference type="PANTHER" id="PTHR12151">
    <property type="entry name" value="ELECTRON TRANSPORT PROTIN SCO1/SENC FAMILY MEMBER"/>
    <property type="match status" value="1"/>
</dbReference>
<name>A0AAU9C1J0_9GAMM</name>
<keyword evidence="3" id="KW-0479">Metal-binding</keyword>
<dbReference type="PROSITE" id="PS51352">
    <property type="entry name" value="THIOREDOXIN_2"/>
    <property type="match status" value="1"/>
</dbReference>
<evidence type="ECO:0000256" key="4">
    <source>
        <dbReference type="PIRSR" id="PIRSR603782-2"/>
    </source>
</evidence>
<keyword evidence="2 3" id="KW-0186">Copper</keyword>
<keyword evidence="7" id="KW-1185">Reference proteome</keyword>
<dbReference type="InterPro" id="IPR003782">
    <property type="entry name" value="SCO1/SenC"/>
</dbReference>
<dbReference type="EMBL" id="AP024714">
    <property type="protein sequence ID" value="BCX81448.1"/>
    <property type="molecule type" value="Genomic_DNA"/>
</dbReference>
<keyword evidence="4" id="KW-1015">Disulfide bond</keyword>
<dbReference type="KEGG" id="mcau:MIT9_P1026"/>
<evidence type="ECO:0000256" key="2">
    <source>
        <dbReference type="ARBA" id="ARBA00023008"/>
    </source>
</evidence>
<comment type="similarity">
    <text evidence="1">Belongs to the SCO1/2 family.</text>
</comment>
<evidence type="ECO:0000313" key="6">
    <source>
        <dbReference type="EMBL" id="BCX81448.1"/>
    </source>
</evidence>
<feature type="binding site" evidence="3">
    <location>
        <position position="65"/>
    </location>
    <ligand>
        <name>Cu cation</name>
        <dbReference type="ChEBI" id="CHEBI:23378"/>
    </ligand>
</feature>
<dbReference type="GO" id="GO:0046872">
    <property type="term" value="F:metal ion binding"/>
    <property type="evidence" value="ECO:0007669"/>
    <property type="project" value="UniProtKB-KW"/>
</dbReference>
<dbReference type="CDD" id="cd02968">
    <property type="entry name" value="SCO"/>
    <property type="match status" value="1"/>
</dbReference>
<gene>
    <name evidence="6" type="ORF">MIT9_P1026</name>
</gene>
<dbReference type="Gene3D" id="3.40.30.10">
    <property type="entry name" value="Glutaredoxin"/>
    <property type="match status" value="1"/>
</dbReference>
<dbReference type="AlphaFoldDB" id="A0AAU9C1J0"/>
<dbReference type="InterPro" id="IPR013766">
    <property type="entry name" value="Thioredoxin_domain"/>
</dbReference>
<dbReference type="Proteomes" id="UP001321825">
    <property type="component" value="Chromosome"/>
</dbReference>
<reference evidence="7" key="1">
    <citation type="journal article" date="2024" name="Int. J. Syst. Evol. Microbiol.">
        <title>Methylomarinovum tepidoasis sp. nov., a moderately thermophilic methanotroph of the family Methylothermaceae isolated from a deep-sea hydrothermal field.</title>
        <authorList>
            <person name="Hirayama H."/>
            <person name="Takaki Y."/>
            <person name="Abe M."/>
            <person name="Miyazaki M."/>
            <person name="Uematsu K."/>
            <person name="Matsui Y."/>
            <person name="Takai K."/>
        </authorList>
    </citation>
    <scope>NUCLEOTIDE SEQUENCE [LARGE SCALE GENOMIC DNA]</scope>
    <source>
        <strain evidence="7">IT-9</strain>
    </source>
</reference>
<dbReference type="PROSITE" id="PS51257">
    <property type="entry name" value="PROKAR_LIPOPROTEIN"/>
    <property type="match status" value="1"/>
</dbReference>
<feature type="disulfide bond" description="Redox-active" evidence="4">
    <location>
        <begin position="65"/>
        <end position="69"/>
    </location>
</feature>
<dbReference type="PANTHER" id="PTHR12151:SF25">
    <property type="entry name" value="LINALOOL DEHYDRATASE_ISOMERASE DOMAIN-CONTAINING PROTEIN"/>
    <property type="match status" value="1"/>
</dbReference>
<feature type="binding site" evidence="3">
    <location>
        <position position="152"/>
    </location>
    <ligand>
        <name>Cu cation</name>
        <dbReference type="ChEBI" id="CHEBI:23378"/>
    </ligand>
</feature>
<evidence type="ECO:0000259" key="5">
    <source>
        <dbReference type="PROSITE" id="PS51352"/>
    </source>
</evidence>
<feature type="binding site" evidence="3">
    <location>
        <position position="69"/>
    </location>
    <ligand>
        <name>Cu cation</name>
        <dbReference type="ChEBI" id="CHEBI:23378"/>
    </ligand>
</feature>
<dbReference type="SUPFAM" id="SSF52833">
    <property type="entry name" value="Thioredoxin-like"/>
    <property type="match status" value="1"/>
</dbReference>
<organism evidence="6 7">
    <name type="scientific">Methylomarinovum caldicuralii</name>
    <dbReference type="NCBI Taxonomy" id="438856"/>
    <lineage>
        <taxon>Bacteria</taxon>
        <taxon>Pseudomonadati</taxon>
        <taxon>Pseudomonadota</taxon>
        <taxon>Gammaproteobacteria</taxon>
        <taxon>Methylococcales</taxon>
        <taxon>Methylothermaceae</taxon>
        <taxon>Methylomarinovum</taxon>
    </lineage>
</organism>
<accession>A0AAU9C1J0</accession>
<protein>
    <submittedName>
        <fullName evidence="6">Protein SCO1</fullName>
    </submittedName>
</protein>
<sequence>MPLKLLVIAAVCLLTACQPQPWRTTDVSGRLPDLDFTLVDTRGHVRRGADFRGKVTLLFTGFTHCPALCPATLARLATVLESLEADPKAVQVLFVSLDPERDTPEVLAAYVRRFGPWFVGLTGDRDQLDALTKRYFLGYRKEREGRDYDVIHSDIILIFDRQGRARLLARSKTPLEDLQADLERLLAE</sequence>
<evidence type="ECO:0000256" key="1">
    <source>
        <dbReference type="ARBA" id="ARBA00010996"/>
    </source>
</evidence>